<dbReference type="InterPro" id="IPR029044">
    <property type="entry name" value="Nucleotide-diphossugar_trans"/>
</dbReference>
<keyword evidence="2" id="KW-1133">Transmembrane helix</keyword>
<protein>
    <submittedName>
        <fullName evidence="3">Uncharacterized protein</fullName>
    </submittedName>
</protein>
<dbReference type="GO" id="GO:0140560">
    <property type="term" value="F:xylosyl alpha-1,3-xylosyltransferase activity"/>
    <property type="evidence" value="ECO:0007669"/>
    <property type="project" value="TreeGrafter"/>
</dbReference>
<evidence type="ECO:0000313" key="4">
    <source>
        <dbReference type="Proteomes" id="UP001321473"/>
    </source>
</evidence>
<keyword evidence="2" id="KW-0472">Membrane</keyword>
<dbReference type="GO" id="GO:0016266">
    <property type="term" value="P:protein O-linked glycosylation via N-acetyl-galactosamine"/>
    <property type="evidence" value="ECO:0007669"/>
    <property type="project" value="TreeGrafter"/>
</dbReference>
<proteinExistence type="predicted"/>
<dbReference type="GO" id="GO:0005789">
    <property type="term" value="C:endoplasmic reticulum membrane"/>
    <property type="evidence" value="ECO:0007669"/>
    <property type="project" value="TreeGrafter"/>
</dbReference>
<dbReference type="AlphaFoldDB" id="A0AAQ4D2K0"/>
<keyword evidence="4" id="KW-1185">Reference proteome</keyword>
<accession>A0AAQ4D2K0</accession>
<dbReference type="Gene3D" id="3.90.550.10">
    <property type="entry name" value="Spore Coat Polysaccharide Biosynthesis Protein SpsA, Chain A"/>
    <property type="match status" value="1"/>
</dbReference>
<dbReference type="PANTHER" id="PTHR46612">
    <property type="entry name" value="XYLOSIDE XYLOSYLTRANSFERASE 1"/>
    <property type="match status" value="1"/>
</dbReference>
<name>A0AAQ4D2K0_AMBAM</name>
<evidence type="ECO:0000313" key="3">
    <source>
        <dbReference type="EMBL" id="KAK8756690.1"/>
    </source>
</evidence>
<organism evidence="3 4">
    <name type="scientific">Amblyomma americanum</name>
    <name type="common">Lone star tick</name>
    <dbReference type="NCBI Taxonomy" id="6943"/>
    <lineage>
        <taxon>Eukaryota</taxon>
        <taxon>Metazoa</taxon>
        <taxon>Ecdysozoa</taxon>
        <taxon>Arthropoda</taxon>
        <taxon>Chelicerata</taxon>
        <taxon>Arachnida</taxon>
        <taxon>Acari</taxon>
        <taxon>Parasitiformes</taxon>
        <taxon>Ixodida</taxon>
        <taxon>Ixodoidea</taxon>
        <taxon>Ixodidae</taxon>
        <taxon>Amblyomminae</taxon>
        <taxon>Amblyomma</taxon>
    </lineage>
</organism>
<keyword evidence="2" id="KW-0812">Transmembrane</keyword>
<feature type="transmembrane region" description="Helical" evidence="2">
    <location>
        <begin position="46"/>
        <end position="64"/>
    </location>
</feature>
<feature type="region of interest" description="Disordered" evidence="1">
    <location>
        <begin position="298"/>
        <end position="322"/>
    </location>
</feature>
<comment type="caution">
    <text evidence="3">The sequence shown here is derived from an EMBL/GenBank/DDBJ whole genome shotgun (WGS) entry which is preliminary data.</text>
</comment>
<sequence length="400" mass="44264">MALNVNQAELLALLRMQELKRRSLDLRKWMLLRMLLKTAGRIRHNWQAGFVGVVLYAAIMFVYFCHDSATFLEQKSPVMNSSSSAGANLWLQRHTTDVKPIERFYYGSTTGVPELPAIYVAFVVPGCRSRSAAVVYFHGFGGTLTQLGDALDSLLKHASRPLHVDVLVARRSKREALAMLLDNLTPRMRAGAGAVVDLLRLEPLIRRLAASNASSSIKSSTGARENSAWPKRRWLFCVCTELHRLFRVDRLLLLAPEVQFHADVALLWEQFQQFPTGAVFGLAREQSAKYAWALSHRGVSSKGSGGRDSCGKPPTSGGTPGLNGAVALLDLDAMRRSATYQRLSSAEGVDRLAREYGWRGGSLADGDFYTMAVCQEPDLLHMLPCSWNRQARSASISRAL</sequence>
<evidence type="ECO:0000256" key="1">
    <source>
        <dbReference type="SAM" id="MobiDB-lite"/>
    </source>
</evidence>
<dbReference type="Proteomes" id="UP001321473">
    <property type="component" value="Unassembled WGS sequence"/>
</dbReference>
<dbReference type="SUPFAM" id="SSF53448">
    <property type="entry name" value="Nucleotide-diphospho-sugar transferases"/>
    <property type="match status" value="1"/>
</dbReference>
<dbReference type="PANTHER" id="PTHR46612:SF1">
    <property type="entry name" value="XYLOSIDE XYLOSYLTRANSFERASE 1"/>
    <property type="match status" value="1"/>
</dbReference>
<dbReference type="EMBL" id="JARKHS020035990">
    <property type="protein sequence ID" value="KAK8756690.1"/>
    <property type="molecule type" value="Genomic_DNA"/>
</dbReference>
<reference evidence="3 4" key="1">
    <citation type="journal article" date="2023" name="Arcadia Sci">
        <title>De novo assembly of a long-read Amblyomma americanum tick genome.</title>
        <authorList>
            <person name="Chou S."/>
            <person name="Poskanzer K.E."/>
            <person name="Rollins M."/>
            <person name="Thuy-Boun P.S."/>
        </authorList>
    </citation>
    <scope>NUCLEOTIDE SEQUENCE [LARGE SCALE GENOMIC DNA]</scope>
    <source>
        <strain evidence="3">F_SG_1</strain>
        <tissue evidence="3">Salivary glands</tissue>
    </source>
</reference>
<dbReference type="InterPro" id="IPR042465">
    <property type="entry name" value="XXLT1"/>
</dbReference>
<gene>
    <name evidence="3" type="ORF">V5799_000606</name>
</gene>
<evidence type="ECO:0000256" key="2">
    <source>
        <dbReference type="SAM" id="Phobius"/>
    </source>
</evidence>